<organism evidence="7 8">
    <name type="scientific">Kwoniella shandongensis</name>
    <dbReference type="NCBI Taxonomy" id="1734106"/>
    <lineage>
        <taxon>Eukaryota</taxon>
        <taxon>Fungi</taxon>
        <taxon>Dikarya</taxon>
        <taxon>Basidiomycota</taxon>
        <taxon>Agaricomycotina</taxon>
        <taxon>Tremellomycetes</taxon>
        <taxon>Tremellales</taxon>
        <taxon>Cryptococcaceae</taxon>
        <taxon>Kwoniella</taxon>
    </lineage>
</organism>
<dbReference type="SUPFAM" id="SSF103473">
    <property type="entry name" value="MFS general substrate transporter"/>
    <property type="match status" value="2"/>
</dbReference>
<evidence type="ECO:0000256" key="3">
    <source>
        <dbReference type="ARBA" id="ARBA00022989"/>
    </source>
</evidence>
<dbReference type="AlphaFoldDB" id="A0A5M6BWJ1"/>
<dbReference type="GO" id="GO:0022857">
    <property type="term" value="F:transmembrane transporter activity"/>
    <property type="evidence" value="ECO:0007669"/>
    <property type="project" value="InterPro"/>
</dbReference>
<dbReference type="PANTHER" id="PTHR23507:SF13">
    <property type="entry name" value="MFS GENERAL SUBSTRATE TRANSPORTER"/>
    <property type="match status" value="1"/>
</dbReference>
<protein>
    <submittedName>
        <fullName evidence="7">Uncharacterized protein</fullName>
    </submittedName>
</protein>
<keyword evidence="3 6" id="KW-1133">Transmembrane helix</keyword>
<keyword evidence="8" id="KW-1185">Reference proteome</keyword>
<keyword evidence="4 6" id="KW-0472">Membrane</keyword>
<proteinExistence type="predicted"/>
<sequence length="540" mass="58448">MTPSTSLSSTASEASPLLPLEPKPSAQNDRRVIRHILVFVTILQMAYSFTAVSMLYVIRQMTCEEHYKTSENAGESAYHPSVDRCNIGEVESASATAITALGTVTTVFAVVNLFYARWTIETYSFRASLIQQACWPVVRLVCQMIAILIGRRWGVLIMCASQALSGLGGPQGYQLVANSYASSLVTSSEETAVFGQLQGCVMIGTALGYVAGGWAGTNITVSSPFQAATALTLLSIAYAVVMIRNEEKSNVSDVPHGDDQDTKNAQNSNWLSPLKVFMPRNVVDQDGKERKYTGLLITGIGIFIGVLATGFNPILLQIYATSAFSFLSEQNGYMMALNSSFRAVFLSFCFPRLVHTGRAWYARKRSSPTGAQIATAPTLNMPIDVVDFDVPQQGAGVYEEPCQPMEAEPGVHFDLVYLCISMLLDTTFTGSIALLRKPWQMYLVVGLLPLAAGSAPVSKGIITEMCEPSQKVDALSAMAILETVGFLCTTTLTGWLFAIFAENGRSYMTFVVEACIGMCAVLCLSLARFPPRGSGQPPNR</sequence>
<dbReference type="OrthoDB" id="5204190at2759"/>
<dbReference type="Gene3D" id="1.20.1250.20">
    <property type="entry name" value="MFS general substrate transporter like domains"/>
    <property type="match status" value="1"/>
</dbReference>
<reference evidence="7" key="2">
    <citation type="submission" date="2024-01" db="EMBL/GenBank/DDBJ databases">
        <title>Comparative genomics of Cryptococcus and Kwoniella reveals pathogenesis evolution and contrasting modes of karyotype evolution via chromosome fusion or intercentromeric recombination.</title>
        <authorList>
            <person name="Coelho M.A."/>
            <person name="David-Palma M."/>
            <person name="Shea T."/>
            <person name="Bowers K."/>
            <person name="McGinley-Smith S."/>
            <person name="Mohammad A.W."/>
            <person name="Gnirke A."/>
            <person name="Yurkov A.M."/>
            <person name="Nowrousian M."/>
            <person name="Sun S."/>
            <person name="Cuomo C.A."/>
            <person name="Heitman J."/>
        </authorList>
    </citation>
    <scope>NUCLEOTIDE SEQUENCE</scope>
    <source>
        <strain evidence="7">CBS 12478</strain>
    </source>
</reference>
<evidence type="ECO:0000256" key="4">
    <source>
        <dbReference type="ARBA" id="ARBA00023136"/>
    </source>
</evidence>
<feature type="transmembrane region" description="Helical" evidence="6">
    <location>
        <begin position="474"/>
        <end position="501"/>
    </location>
</feature>
<evidence type="ECO:0000313" key="8">
    <source>
        <dbReference type="Proteomes" id="UP000322225"/>
    </source>
</evidence>
<dbReference type="GeneID" id="43590368"/>
<feature type="transmembrane region" description="Helical" evidence="6">
    <location>
        <begin position="36"/>
        <end position="58"/>
    </location>
</feature>
<gene>
    <name evidence="7" type="ORF">CI109_101374</name>
</gene>
<feature type="transmembrane region" description="Helical" evidence="6">
    <location>
        <begin position="332"/>
        <end position="354"/>
    </location>
</feature>
<dbReference type="RefSeq" id="XP_031859428.1">
    <property type="nucleotide sequence ID" value="XM_032006215.1"/>
</dbReference>
<dbReference type="EMBL" id="CP144053">
    <property type="protein sequence ID" value="WWD16942.1"/>
    <property type="molecule type" value="Genomic_DNA"/>
</dbReference>
<feature type="transmembrane region" description="Helical" evidence="6">
    <location>
        <begin position="295"/>
        <end position="320"/>
    </location>
</feature>
<feature type="transmembrane region" description="Helical" evidence="6">
    <location>
        <begin position="507"/>
        <end position="527"/>
    </location>
</feature>
<dbReference type="Pfam" id="PF07690">
    <property type="entry name" value="MFS_1"/>
    <property type="match status" value="1"/>
</dbReference>
<evidence type="ECO:0000256" key="5">
    <source>
        <dbReference type="SAM" id="MobiDB-lite"/>
    </source>
</evidence>
<evidence type="ECO:0000256" key="6">
    <source>
        <dbReference type="SAM" id="Phobius"/>
    </source>
</evidence>
<name>A0A5M6BWJ1_9TREE</name>
<feature type="transmembrane region" description="Helical" evidence="6">
    <location>
        <begin position="97"/>
        <end position="116"/>
    </location>
</feature>
<feature type="region of interest" description="Disordered" evidence="5">
    <location>
        <begin position="1"/>
        <end position="23"/>
    </location>
</feature>
<dbReference type="InterPro" id="IPR011701">
    <property type="entry name" value="MFS"/>
</dbReference>
<comment type="subcellular location">
    <subcellularLocation>
        <location evidence="1">Membrane</location>
        <topology evidence="1">Multi-pass membrane protein</topology>
    </subcellularLocation>
</comment>
<evidence type="ECO:0000256" key="1">
    <source>
        <dbReference type="ARBA" id="ARBA00004141"/>
    </source>
</evidence>
<accession>A0A5M6BWJ1</accession>
<dbReference type="PANTHER" id="PTHR23507">
    <property type="entry name" value="ZGC:174356"/>
    <property type="match status" value="1"/>
</dbReference>
<keyword evidence="2 6" id="KW-0812">Transmembrane</keyword>
<dbReference type="KEGG" id="ksn:43590368"/>
<evidence type="ECO:0000256" key="2">
    <source>
        <dbReference type="ARBA" id="ARBA00022692"/>
    </source>
</evidence>
<dbReference type="InterPro" id="IPR036259">
    <property type="entry name" value="MFS_trans_sf"/>
</dbReference>
<dbReference type="GO" id="GO:0016020">
    <property type="term" value="C:membrane"/>
    <property type="evidence" value="ECO:0007669"/>
    <property type="project" value="UniProtKB-SubCell"/>
</dbReference>
<feature type="transmembrane region" description="Helical" evidence="6">
    <location>
        <begin position="441"/>
        <end position="462"/>
    </location>
</feature>
<feature type="compositionally biased region" description="Low complexity" evidence="5">
    <location>
        <begin position="1"/>
        <end position="20"/>
    </location>
</feature>
<evidence type="ECO:0000313" key="7">
    <source>
        <dbReference type="EMBL" id="WWD16942.1"/>
    </source>
</evidence>
<dbReference type="Proteomes" id="UP000322225">
    <property type="component" value="Chromosome 3"/>
</dbReference>
<reference evidence="7" key="1">
    <citation type="submission" date="2017-08" db="EMBL/GenBank/DDBJ databases">
        <authorList>
            <person name="Cuomo C."/>
            <person name="Billmyre B."/>
            <person name="Heitman J."/>
        </authorList>
    </citation>
    <scope>NUCLEOTIDE SEQUENCE</scope>
    <source>
        <strain evidence="7">CBS 12478</strain>
    </source>
</reference>